<gene>
    <name evidence="3" type="ORF">SDC9_103659</name>
</gene>
<comment type="caution">
    <text evidence="3">The sequence shown here is derived from an EMBL/GenBank/DDBJ whole genome shotgun (WGS) entry which is preliminary data.</text>
</comment>
<dbReference type="PANTHER" id="PTHR22946:SF12">
    <property type="entry name" value="CONIDIAL PIGMENT BIOSYNTHESIS PROTEIN AYG1 (AFU_ORTHOLOGUE AFUA_2G17550)"/>
    <property type="match status" value="1"/>
</dbReference>
<dbReference type="AlphaFoldDB" id="A0A645B110"/>
<dbReference type="PANTHER" id="PTHR22946">
    <property type="entry name" value="DIENELACTONE HYDROLASE DOMAIN-CONTAINING PROTEIN-RELATED"/>
    <property type="match status" value="1"/>
</dbReference>
<reference evidence="3" key="1">
    <citation type="submission" date="2019-08" db="EMBL/GenBank/DDBJ databases">
        <authorList>
            <person name="Kucharzyk K."/>
            <person name="Murdoch R.W."/>
            <person name="Higgins S."/>
            <person name="Loffler F."/>
        </authorList>
    </citation>
    <scope>NUCLEOTIDE SEQUENCE</scope>
</reference>
<dbReference type="Gene3D" id="1.20.1440.110">
    <property type="entry name" value="acylaminoacyl peptidase"/>
    <property type="match status" value="1"/>
</dbReference>
<name>A0A645B110_9ZZZZ</name>
<feature type="domain" description="AB hydrolase-1" evidence="2">
    <location>
        <begin position="157"/>
        <end position="360"/>
    </location>
</feature>
<protein>
    <recommendedName>
        <fullName evidence="2">AB hydrolase-1 domain-containing protein</fullName>
    </recommendedName>
</protein>
<dbReference type="SUPFAM" id="SSF53474">
    <property type="entry name" value="alpha/beta-Hydrolases"/>
    <property type="match status" value="1"/>
</dbReference>
<dbReference type="InterPro" id="IPR029058">
    <property type="entry name" value="AB_hydrolase_fold"/>
</dbReference>
<dbReference type="InterPro" id="IPR050261">
    <property type="entry name" value="FrsA_esterase"/>
</dbReference>
<dbReference type="Gene3D" id="3.40.50.1820">
    <property type="entry name" value="alpha/beta hydrolase"/>
    <property type="match status" value="1"/>
</dbReference>
<accession>A0A645B110</accession>
<dbReference type="Pfam" id="PF12697">
    <property type="entry name" value="Abhydrolase_6"/>
    <property type="match status" value="1"/>
</dbReference>
<evidence type="ECO:0000256" key="1">
    <source>
        <dbReference type="ARBA" id="ARBA00038115"/>
    </source>
</evidence>
<proteinExistence type="inferred from homology"/>
<comment type="similarity">
    <text evidence="1">Belongs to the AB hydrolase superfamily. FUS2 hydrolase family.</text>
</comment>
<evidence type="ECO:0000313" key="3">
    <source>
        <dbReference type="EMBL" id="MPM56843.1"/>
    </source>
</evidence>
<organism evidence="3">
    <name type="scientific">bioreactor metagenome</name>
    <dbReference type="NCBI Taxonomy" id="1076179"/>
    <lineage>
        <taxon>unclassified sequences</taxon>
        <taxon>metagenomes</taxon>
        <taxon>ecological metagenomes</taxon>
    </lineage>
</organism>
<sequence>MSQHAITRFSANSDYDYEIRTTLGFSVEGAAEPGEILAAVSGVGKWDHEAWYAAWYRLGERTLATAQKAATAGHAVSASAAYLRASAYYAVAVNAQSALADSGQLASTFAKQQQAWSGFVAHTPAEVTEVAIPYEQSTLPGWFFRADDSSAKRATVVGVNGSDGSRSSMWVACVAPALRRGYDVLIFDGPGQQSELFERNVPFRPDWEHVISPVYDFIVGLDSVDAERVALYGISQGSYWVARALAFEHRFAAAITDPGIVDVSTSWIHQIPKGLLKTLDEGQDAKFDREMAFGMKFSPDTARTWQFRARPYGTTGYAETIEAVRQYTVADLASSITTPLLILSPEREQFWPGQPEQLAELTSAVSTLVEFTAAEGADGHCQPLARTLTAQRMFDWLDDRLAD</sequence>
<dbReference type="EMBL" id="VSSQ01015956">
    <property type="protein sequence ID" value="MPM56843.1"/>
    <property type="molecule type" value="Genomic_DNA"/>
</dbReference>
<evidence type="ECO:0000259" key="2">
    <source>
        <dbReference type="Pfam" id="PF12697"/>
    </source>
</evidence>
<dbReference type="InterPro" id="IPR000073">
    <property type="entry name" value="AB_hydrolase_1"/>
</dbReference>